<proteinExistence type="predicted"/>
<dbReference type="Proteomes" id="UP001183615">
    <property type="component" value="Unassembled WGS sequence"/>
</dbReference>
<comment type="caution">
    <text evidence="2">The sequence shown here is derived from an EMBL/GenBank/DDBJ whole genome shotgun (WGS) entry which is preliminary data.</text>
</comment>
<dbReference type="EMBL" id="JAVREV010000006">
    <property type="protein sequence ID" value="MDT0443354.1"/>
    <property type="molecule type" value="Genomic_DNA"/>
</dbReference>
<protein>
    <recommendedName>
        <fullName evidence="4">Nucleotide exchange factor GrpE</fullName>
    </recommendedName>
</protein>
<evidence type="ECO:0000313" key="2">
    <source>
        <dbReference type="EMBL" id="MDT0443354.1"/>
    </source>
</evidence>
<name>A0ABU2S679_9ACTN</name>
<gene>
    <name evidence="2" type="ORF">RM779_12205</name>
</gene>
<sequence>MNPDMTGQQEAPPDDSGQSDGQEGERGGWADLGAELADLSRRVDEHLKRLEGE</sequence>
<evidence type="ECO:0000313" key="3">
    <source>
        <dbReference type="Proteomes" id="UP001183615"/>
    </source>
</evidence>
<reference evidence="3" key="1">
    <citation type="submission" date="2023-07" db="EMBL/GenBank/DDBJ databases">
        <title>30 novel species of actinomycetes from the DSMZ collection.</title>
        <authorList>
            <person name="Nouioui I."/>
        </authorList>
    </citation>
    <scope>NUCLEOTIDE SEQUENCE [LARGE SCALE GENOMIC DNA]</scope>
    <source>
        <strain evidence="3">DSM 41886</strain>
    </source>
</reference>
<keyword evidence="3" id="KW-1185">Reference proteome</keyword>
<organism evidence="2 3">
    <name type="scientific">Streptomyces johnsoniae</name>
    <dbReference type="NCBI Taxonomy" id="3075532"/>
    <lineage>
        <taxon>Bacteria</taxon>
        <taxon>Bacillati</taxon>
        <taxon>Actinomycetota</taxon>
        <taxon>Actinomycetes</taxon>
        <taxon>Kitasatosporales</taxon>
        <taxon>Streptomycetaceae</taxon>
        <taxon>Streptomyces</taxon>
    </lineage>
</organism>
<evidence type="ECO:0008006" key="4">
    <source>
        <dbReference type="Google" id="ProtNLM"/>
    </source>
</evidence>
<feature type="region of interest" description="Disordered" evidence="1">
    <location>
        <begin position="1"/>
        <end position="33"/>
    </location>
</feature>
<accession>A0ABU2S679</accession>
<evidence type="ECO:0000256" key="1">
    <source>
        <dbReference type="SAM" id="MobiDB-lite"/>
    </source>
</evidence>
<dbReference type="RefSeq" id="WP_311617722.1">
    <property type="nucleotide sequence ID" value="NZ_JAVREV010000006.1"/>
</dbReference>